<dbReference type="Gene3D" id="1.20.140.150">
    <property type="match status" value="1"/>
</dbReference>
<keyword evidence="1" id="KW-1133">Transmembrane helix</keyword>
<evidence type="ECO:0000313" key="3">
    <source>
        <dbReference type="Proteomes" id="UP000663828"/>
    </source>
</evidence>
<evidence type="ECO:0000313" key="2">
    <source>
        <dbReference type="EMBL" id="CAF1046969.1"/>
    </source>
</evidence>
<feature type="transmembrane region" description="Helical" evidence="1">
    <location>
        <begin position="133"/>
        <end position="154"/>
    </location>
</feature>
<keyword evidence="1" id="KW-0472">Membrane</keyword>
<evidence type="ECO:0000256" key="1">
    <source>
        <dbReference type="SAM" id="Phobius"/>
    </source>
</evidence>
<feature type="transmembrane region" description="Helical" evidence="1">
    <location>
        <begin position="104"/>
        <end position="126"/>
    </location>
</feature>
<dbReference type="AlphaFoldDB" id="A0A814K6N6"/>
<feature type="transmembrane region" description="Helical" evidence="1">
    <location>
        <begin position="16"/>
        <end position="36"/>
    </location>
</feature>
<comment type="caution">
    <text evidence="2">The sequence shown here is derived from an EMBL/GenBank/DDBJ whole genome shotgun (WGS) entry which is preliminary data.</text>
</comment>
<dbReference type="Proteomes" id="UP000663828">
    <property type="component" value="Unassembled WGS sequence"/>
</dbReference>
<protein>
    <submittedName>
        <fullName evidence="2">Uncharacterized protein</fullName>
    </submittedName>
</protein>
<feature type="transmembrane region" description="Helical" evidence="1">
    <location>
        <begin position="174"/>
        <end position="194"/>
    </location>
</feature>
<accession>A0A814K6N6</accession>
<keyword evidence="1" id="KW-0812">Transmembrane</keyword>
<name>A0A814K6N6_ADIRI</name>
<gene>
    <name evidence="2" type="ORF">XAT740_LOCUS15569</name>
</gene>
<organism evidence="2 3">
    <name type="scientific">Adineta ricciae</name>
    <name type="common">Rotifer</name>
    <dbReference type="NCBI Taxonomy" id="249248"/>
    <lineage>
        <taxon>Eukaryota</taxon>
        <taxon>Metazoa</taxon>
        <taxon>Spiralia</taxon>
        <taxon>Gnathifera</taxon>
        <taxon>Rotifera</taxon>
        <taxon>Eurotatoria</taxon>
        <taxon>Bdelloidea</taxon>
        <taxon>Adinetida</taxon>
        <taxon>Adinetidae</taxon>
        <taxon>Adineta</taxon>
    </lineage>
</organism>
<sequence length="210" mass="23500">MSTVSLEEIDRSSKKLVILTLISGTLALLFVCVGIGTPKWESSYVNTTDGSYALSNTANFFYTCSFTKGVFNNCTSRTEYLKGYSRYSISFPWARDYNSHLQSAAGLCTMAILILALSLVVTLVILIHSLFAWTNLASPVLFFITCLLMTAGLAEGSRCLLFNDYSANLYQTGYLLSIFSLFISAFVTGRIHFFRKQEEENLMKTKLIRK</sequence>
<proteinExistence type="predicted"/>
<reference evidence="2" key="1">
    <citation type="submission" date="2021-02" db="EMBL/GenBank/DDBJ databases">
        <authorList>
            <person name="Nowell W R."/>
        </authorList>
    </citation>
    <scope>NUCLEOTIDE SEQUENCE</scope>
</reference>
<dbReference type="EMBL" id="CAJNOR010000966">
    <property type="protein sequence ID" value="CAF1046969.1"/>
    <property type="molecule type" value="Genomic_DNA"/>
</dbReference>
<keyword evidence="3" id="KW-1185">Reference proteome</keyword>